<accession>A0AAJ0BCF4</accession>
<evidence type="ECO:0000259" key="3">
    <source>
        <dbReference type="PROSITE" id="PS50048"/>
    </source>
</evidence>
<dbReference type="Gene3D" id="4.10.240.10">
    <property type="entry name" value="Zn(2)-C6 fungal-type DNA-binding domain"/>
    <property type="match status" value="1"/>
</dbReference>
<dbReference type="InterPro" id="IPR001138">
    <property type="entry name" value="Zn2Cys6_DnaBD"/>
</dbReference>
<feature type="domain" description="Zn(2)-C6 fungal-type" evidence="3">
    <location>
        <begin position="529"/>
        <end position="561"/>
    </location>
</feature>
<feature type="compositionally biased region" description="Polar residues" evidence="2">
    <location>
        <begin position="179"/>
        <end position="193"/>
    </location>
</feature>
<protein>
    <submittedName>
        <fullName evidence="4">C6 finger domain-protein</fullName>
    </submittedName>
</protein>
<evidence type="ECO:0000313" key="5">
    <source>
        <dbReference type="Proteomes" id="UP001239445"/>
    </source>
</evidence>
<feature type="region of interest" description="Disordered" evidence="2">
    <location>
        <begin position="360"/>
        <end position="525"/>
    </location>
</feature>
<proteinExistence type="predicted"/>
<keyword evidence="1" id="KW-0539">Nucleus</keyword>
<dbReference type="AlphaFoldDB" id="A0AAJ0BCF4"/>
<evidence type="ECO:0000256" key="2">
    <source>
        <dbReference type="SAM" id="MobiDB-lite"/>
    </source>
</evidence>
<organism evidence="4 5">
    <name type="scientific">Echria macrotheca</name>
    <dbReference type="NCBI Taxonomy" id="438768"/>
    <lineage>
        <taxon>Eukaryota</taxon>
        <taxon>Fungi</taxon>
        <taxon>Dikarya</taxon>
        <taxon>Ascomycota</taxon>
        <taxon>Pezizomycotina</taxon>
        <taxon>Sordariomycetes</taxon>
        <taxon>Sordariomycetidae</taxon>
        <taxon>Sordariales</taxon>
        <taxon>Schizotheciaceae</taxon>
        <taxon>Echria</taxon>
    </lineage>
</organism>
<dbReference type="InterPro" id="IPR036864">
    <property type="entry name" value="Zn2-C6_fun-type_DNA-bd_sf"/>
</dbReference>
<reference evidence="4" key="1">
    <citation type="submission" date="2023-06" db="EMBL/GenBank/DDBJ databases">
        <title>Genome-scale phylogeny and comparative genomics of the fungal order Sordariales.</title>
        <authorList>
            <consortium name="Lawrence Berkeley National Laboratory"/>
            <person name="Hensen N."/>
            <person name="Bonometti L."/>
            <person name="Westerberg I."/>
            <person name="Brannstrom I.O."/>
            <person name="Guillou S."/>
            <person name="Cros-Aarteil S."/>
            <person name="Calhoun S."/>
            <person name="Haridas S."/>
            <person name="Kuo A."/>
            <person name="Mondo S."/>
            <person name="Pangilinan J."/>
            <person name="Riley R."/>
            <person name="Labutti K."/>
            <person name="Andreopoulos B."/>
            <person name="Lipzen A."/>
            <person name="Chen C."/>
            <person name="Yanf M."/>
            <person name="Daum C."/>
            <person name="Ng V."/>
            <person name="Clum A."/>
            <person name="Steindorff A."/>
            <person name="Ohm R."/>
            <person name="Martin F."/>
            <person name="Silar P."/>
            <person name="Natvig D."/>
            <person name="Lalanne C."/>
            <person name="Gautier V."/>
            <person name="Ament-Velasquez S.L."/>
            <person name="Kruys A."/>
            <person name="Hutchinson M.I."/>
            <person name="Powell A.J."/>
            <person name="Barry K."/>
            <person name="Miller A.N."/>
            <person name="Grigoriev I.V."/>
            <person name="Debuchy R."/>
            <person name="Gladieux P."/>
            <person name="Thoren M.H."/>
            <person name="Johannesson H."/>
        </authorList>
    </citation>
    <scope>NUCLEOTIDE SEQUENCE</scope>
    <source>
        <strain evidence="4">PSN4</strain>
    </source>
</reference>
<feature type="region of interest" description="Disordered" evidence="2">
    <location>
        <begin position="1"/>
        <end position="28"/>
    </location>
</feature>
<feature type="compositionally biased region" description="Polar residues" evidence="2">
    <location>
        <begin position="18"/>
        <end position="28"/>
    </location>
</feature>
<dbReference type="PROSITE" id="PS50048">
    <property type="entry name" value="ZN2_CY6_FUNGAL_2"/>
    <property type="match status" value="1"/>
</dbReference>
<sequence>MTDHPYMNGLTNMAYPQDSGSVSPTTRPVSNPFKPVAFHIVDEQKPDRKPLRVNIYPHDATDSIIATVKSFYGITGEGRGVSFEDEEGNILIARYENFRNHMTVTVRIMEDFLPIDSSPLRSTPAFAADRDESEYMPAGHHDRLDMRSPSPNSGRGRRSTSAGTNAAATKNGRSRSAKNRSQTNGGLQRDSVNGYSSGDGAPASASGRFRDQLGNTEISVANIVEGGRRKRPKFESSELPLFAPPQMPAAASNSSVSPARRPEHHRNSVPFAHSGQNPLNNWPIQSPQGYTNGTNGTNGYTHTGMYASPVADSRRTRGSFGYTNGSAMGPGVEPIPTPDPTVRSSVSEEDKDVAMQLVALGSGRPSNSTVDDMVSPVADGGSKDAVNSDVEEESDVEAPPSRRQRLDSFGTHRNIFNTTESHFVVPSESRESSTEEDYANRNRGSMAAPEIRSPKPRPHPLNGAKPRTQGTNRVRTSKPAKPRIKKEPATTGPMSPTSLPASRKPSVASNAISPTAPGEGEIDMSCKPRCQRCRKSKKGCDRQRPCGRCRDAGLPADQCISEDETNGRRGRFGRHMGVSIKTEEAAAKKAEASVQETLLPPAPIPVPSDMMPMSPGATDGSRKRKR</sequence>
<dbReference type="GO" id="GO:0000981">
    <property type="term" value="F:DNA-binding transcription factor activity, RNA polymerase II-specific"/>
    <property type="evidence" value="ECO:0007669"/>
    <property type="project" value="InterPro"/>
</dbReference>
<evidence type="ECO:0000313" key="4">
    <source>
        <dbReference type="EMBL" id="KAK1754714.1"/>
    </source>
</evidence>
<dbReference type="GO" id="GO:0008270">
    <property type="term" value="F:zinc ion binding"/>
    <property type="evidence" value="ECO:0007669"/>
    <property type="project" value="InterPro"/>
</dbReference>
<feature type="region of interest" description="Disordered" evidence="2">
    <location>
        <begin position="589"/>
        <end position="626"/>
    </location>
</feature>
<dbReference type="EMBL" id="MU839835">
    <property type="protein sequence ID" value="KAK1754714.1"/>
    <property type="molecule type" value="Genomic_DNA"/>
</dbReference>
<gene>
    <name evidence="4" type="ORF">QBC47DRAFT_224764</name>
</gene>
<feature type="compositionally biased region" description="Polar residues" evidence="2">
    <location>
        <begin position="274"/>
        <end position="288"/>
    </location>
</feature>
<comment type="caution">
    <text evidence="4">The sequence shown here is derived from an EMBL/GenBank/DDBJ whole genome shotgun (WGS) entry which is preliminary data.</text>
</comment>
<feature type="region of interest" description="Disordered" evidence="2">
    <location>
        <begin position="239"/>
        <end position="297"/>
    </location>
</feature>
<keyword evidence="5" id="KW-1185">Reference proteome</keyword>
<feature type="region of interest" description="Disordered" evidence="2">
    <location>
        <begin position="322"/>
        <end position="348"/>
    </location>
</feature>
<feature type="region of interest" description="Disordered" evidence="2">
    <location>
        <begin position="127"/>
        <end position="212"/>
    </location>
</feature>
<evidence type="ECO:0000256" key="1">
    <source>
        <dbReference type="ARBA" id="ARBA00023242"/>
    </source>
</evidence>
<name>A0AAJ0BCF4_9PEZI</name>
<feature type="compositionally biased region" description="Basic residues" evidence="2">
    <location>
        <begin position="475"/>
        <end position="484"/>
    </location>
</feature>
<feature type="compositionally biased region" description="Low complexity" evidence="2">
    <location>
        <begin position="248"/>
        <end position="259"/>
    </location>
</feature>
<dbReference type="Proteomes" id="UP001239445">
    <property type="component" value="Unassembled WGS sequence"/>
</dbReference>
<feature type="compositionally biased region" description="Low complexity" evidence="2">
    <location>
        <begin position="194"/>
        <end position="207"/>
    </location>
</feature>
<dbReference type="CDD" id="cd00067">
    <property type="entry name" value="GAL4"/>
    <property type="match status" value="1"/>
</dbReference>